<keyword evidence="6" id="KW-0227">DNA damage</keyword>
<organism evidence="15 16">
    <name type="scientific">Klebsormidium nitens</name>
    <name type="common">Green alga</name>
    <name type="synonym">Ulothrix nitens</name>
    <dbReference type="NCBI Taxonomy" id="105231"/>
    <lineage>
        <taxon>Eukaryota</taxon>
        <taxon>Viridiplantae</taxon>
        <taxon>Streptophyta</taxon>
        <taxon>Klebsormidiophyceae</taxon>
        <taxon>Klebsormidiales</taxon>
        <taxon>Klebsormidiaceae</taxon>
        <taxon>Klebsormidium</taxon>
    </lineage>
</organism>
<feature type="compositionally biased region" description="Basic and acidic residues" evidence="13">
    <location>
        <begin position="364"/>
        <end position="379"/>
    </location>
</feature>
<evidence type="ECO:0000256" key="12">
    <source>
        <dbReference type="SAM" id="Coils"/>
    </source>
</evidence>
<dbReference type="Pfam" id="PF02463">
    <property type="entry name" value="SMC_N"/>
    <property type="match status" value="1"/>
</dbReference>
<protein>
    <submittedName>
        <fullName evidence="15">DNA repair protein RAD18</fullName>
    </submittedName>
</protein>
<gene>
    <name evidence="15" type="ORF">KFL_006080090</name>
</gene>
<keyword evidence="4" id="KW-0158">Chromosome</keyword>
<dbReference type="SUPFAM" id="SSF52540">
    <property type="entry name" value="P-loop containing nucleoside triphosphate hydrolases"/>
    <property type="match status" value="1"/>
</dbReference>
<evidence type="ECO:0000256" key="1">
    <source>
        <dbReference type="ARBA" id="ARBA00004123"/>
    </source>
</evidence>
<dbReference type="PANTHER" id="PTHR19306">
    <property type="entry name" value="STRUCTURAL MAINTENANCE OF CHROMOSOMES 5,6 SMC5, SMC6"/>
    <property type="match status" value="1"/>
</dbReference>
<feature type="compositionally biased region" description="Acidic residues" evidence="13">
    <location>
        <begin position="1"/>
        <end position="12"/>
    </location>
</feature>
<dbReference type="GO" id="GO:0000724">
    <property type="term" value="P:double-strand break repair via homologous recombination"/>
    <property type="evidence" value="ECO:0000318"/>
    <property type="project" value="GO_Central"/>
</dbReference>
<keyword evidence="7" id="KW-0067">ATP-binding</keyword>
<reference evidence="15 16" key="1">
    <citation type="journal article" date="2014" name="Nat. Commun.">
        <title>Klebsormidium flaccidum genome reveals primary factors for plant terrestrial adaptation.</title>
        <authorList>
            <person name="Hori K."/>
            <person name="Maruyama F."/>
            <person name="Fujisawa T."/>
            <person name="Togashi T."/>
            <person name="Yamamoto N."/>
            <person name="Seo M."/>
            <person name="Sato S."/>
            <person name="Yamada T."/>
            <person name="Mori H."/>
            <person name="Tajima N."/>
            <person name="Moriyama T."/>
            <person name="Ikeuchi M."/>
            <person name="Watanabe M."/>
            <person name="Wada H."/>
            <person name="Kobayashi K."/>
            <person name="Saito M."/>
            <person name="Masuda T."/>
            <person name="Sasaki-Sekimoto Y."/>
            <person name="Mashiguchi K."/>
            <person name="Awai K."/>
            <person name="Shimojima M."/>
            <person name="Masuda S."/>
            <person name="Iwai M."/>
            <person name="Nobusawa T."/>
            <person name="Narise T."/>
            <person name="Kondo S."/>
            <person name="Saito H."/>
            <person name="Sato R."/>
            <person name="Murakawa M."/>
            <person name="Ihara Y."/>
            <person name="Oshima-Yamada Y."/>
            <person name="Ohtaka K."/>
            <person name="Satoh M."/>
            <person name="Sonobe K."/>
            <person name="Ishii M."/>
            <person name="Ohtani R."/>
            <person name="Kanamori-Sato M."/>
            <person name="Honoki R."/>
            <person name="Miyazaki D."/>
            <person name="Mochizuki H."/>
            <person name="Umetsu J."/>
            <person name="Higashi K."/>
            <person name="Shibata D."/>
            <person name="Kamiya Y."/>
            <person name="Sato N."/>
            <person name="Nakamura Y."/>
            <person name="Tabata S."/>
            <person name="Ida S."/>
            <person name="Kurokawa K."/>
            <person name="Ohta H."/>
        </authorList>
    </citation>
    <scope>NUCLEOTIDE SEQUENCE [LARGE SCALE GENOMIC DNA]</scope>
    <source>
        <strain evidence="15 16">NIES-2285</strain>
    </source>
</reference>
<sequence length="1063" mass="119113">MDNDIDSGEEENPGSARRMAGGDVERITAGPILEIVMENFMCHSNTKVELSPRVNFITGQNGSGKSAILTAICVTFGASAKNTQRASSAKDFIKNGEQYFKVTVVLMNEGEDAYQHHLFGDRIIIERQVTAAGSSGFKLKSSAGKIVYTKRDELDKMVDHFNINVENPCTVMSQDKVKQFLHTGSATDRYKYYFSATMLEGVSDQLRTVTGMVQEAEAILEERKRDLVPLKREWEATEAVLKEAEQIKDLQDELARLTVNYAWSWVYKVDASIAEAEATVDDITNNKVPVIGQKIAEAQANLDVAKAALEEKKASSGDTDETDRLRDEKARLEGELKATYQQQASAQSEIKRAQTDIAHLARRRQDLERSMQQARDKMEQQTQAETSERDREIAEKRAQIDAAQHTLQEIEARETEATEAAYAKRQEMQAFGPQKGELEQRLNDANGYLRRLNSQQKNAETAFGDKVPQLKAAIQRKRRNFSREPIGPIGAELSLTDDKWKIPVEECAGKVFNNFIVNSFEDMKLLKQCAKEANTFVNVVIYNFDHAPYAPRPDQLPDARLLTIRHVLQTGNHTVMNVLMDQCSIESVVLAESYEQAKAVAFTPGNKVKEAYLADGTKSFLRGQSETTQSYNPQTSRPPRLGVDVREQARQVQATARQLKEELDQLVQQQRGLNDQCNEAEKLVAAVKREKAKALQAVNGLERDLSTIERAAKAAVDAAKATPEDEGAELEEELATIDADRAELEAPLPDLQRQAAEAADKTRQLKQDLAALTEKATAFADAAEEALREIYTAEKEVKKAEKAVEHYQQLLPGLNRDLEAAEAKVAQEKASREQILPQAEELCPESDVTERFTNPDKVKAKMDRMDKKIKAQEARNGGTLDELHKRCKRAQKKFVRLKKSIDNVAAPLQTLQEGLRKRQKKLSKNAKLYKQEISWSFNSNLHKKGFTGKVDVDYSAMKLTLEVTTADGSNQAVTDTRALSGGERSFSTVAFALALHDLSESPFRAMDEFDVFMDSVNRKLSLQTVVDFAVKHKSQWMFITPHDIRDVKPGPYVKIQQMHAPRP</sequence>
<dbReference type="GO" id="GO:0030915">
    <property type="term" value="C:Smc5-Smc6 complex"/>
    <property type="evidence" value="ECO:0000318"/>
    <property type="project" value="GO_Central"/>
</dbReference>
<dbReference type="Gene3D" id="3.40.50.300">
    <property type="entry name" value="P-loop containing nucleotide triphosphate hydrolases"/>
    <property type="match status" value="2"/>
</dbReference>
<dbReference type="PANTHER" id="PTHR19306:SF6">
    <property type="entry name" value="STRUCTURAL MAINTENANCE OF CHROMOSOMES PROTEIN 6"/>
    <property type="match status" value="1"/>
</dbReference>
<evidence type="ECO:0000256" key="5">
    <source>
        <dbReference type="ARBA" id="ARBA00022741"/>
    </source>
</evidence>
<keyword evidence="10" id="KW-0234">DNA repair</keyword>
<evidence type="ECO:0000256" key="13">
    <source>
        <dbReference type="SAM" id="MobiDB-lite"/>
    </source>
</evidence>
<dbReference type="InterPro" id="IPR003395">
    <property type="entry name" value="RecF/RecN/SMC_N"/>
</dbReference>
<proteinExistence type="inferred from homology"/>
<evidence type="ECO:0000256" key="3">
    <source>
        <dbReference type="ARBA" id="ARBA00006793"/>
    </source>
</evidence>
<dbReference type="GO" id="GO:0035861">
    <property type="term" value="C:site of double-strand break"/>
    <property type="evidence" value="ECO:0000318"/>
    <property type="project" value="GO_Central"/>
</dbReference>
<keyword evidence="11" id="KW-0539">Nucleus</keyword>
<evidence type="ECO:0000259" key="14">
    <source>
        <dbReference type="Pfam" id="PF02463"/>
    </source>
</evidence>
<evidence type="ECO:0000256" key="8">
    <source>
        <dbReference type="ARBA" id="ARBA00023054"/>
    </source>
</evidence>
<evidence type="ECO:0000313" key="15">
    <source>
        <dbReference type="EMBL" id="GAQ90174.1"/>
    </source>
</evidence>
<keyword evidence="9" id="KW-0233">DNA recombination</keyword>
<evidence type="ECO:0000256" key="7">
    <source>
        <dbReference type="ARBA" id="ARBA00022840"/>
    </source>
</evidence>
<name>A0A1Y1IH23_KLENI</name>
<evidence type="ECO:0000256" key="11">
    <source>
        <dbReference type="ARBA" id="ARBA00023242"/>
    </source>
</evidence>
<feature type="domain" description="RecF/RecN/SMC N-terminal" evidence="14">
    <location>
        <begin position="33"/>
        <end position="1040"/>
    </location>
</feature>
<dbReference type="GO" id="GO:0005524">
    <property type="term" value="F:ATP binding"/>
    <property type="evidence" value="ECO:0007669"/>
    <property type="project" value="UniProtKB-KW"/>
</dbReference>
<feature type="region of interest" description="Disordered" evidence="13">
    <location>
        <begin position="364"/>
        <end position="392"/>
    </location>
</feature>
<feature type="coiled-coil region" evidence="12">
    <location>
        <begin position="748"/>
        <end position="831"/>
    </location>
</feature>
<comment type="similarity">
    <text evidence="3">Belongs to the SMC family. SMC6 subfamily.</text>
</comment>
<feature type="coiled-coil region" evidence="12">
    <location>
        <begin position="645"/>
        <end position="711"/>
    </location>
</feature>
<keyword evidence="8 12" id="KW-0175">Coiled coil</keyword>
<comment type="subcellular location">
    <subcellularLocation>
        <location evidence="2">Chromosome</location>
    </subcellularLocation>
    <subcellularLocation>
        <location evidence="1">Nucleus</location>
    </subcellularLocation>
</comment>
<keyword evidence="16" id="KW-1185">Reference proteome</keyword>
<evidence type="ECO:0000256" key="4">
    <source>
        <dbReference type="ARBA" id="ARBA00022454"/>
    </source>
</evidence>
<dbReference type="GO" id="GO:0003697">
    <property type="term" value="F:single-stranded DNA binding"/>
    <property type="evidence" value="ECO:0000318"/>
    <property type="project" value="GO_Central"/>
</dbReference>
<dbReference type="EMBL" id="DF237557">
    <property type="protein sequence ID" value="GAQ90174.1"/>
    <property type="molecule type" value="Genomic_DNA"/>
</dbReference>
<accession>A0A1Y1IH23</accession>
<evidence type="ECO:0000256" key="2">
    <source>
        <dbReference type="ARBA" id="ARBA00004286"/>
    </source>
</evidence>
<evidence type="ECO:0000313" key="16">
    <source>
        <dbReference type="Proteomes" id="UP000054558"/>
    </source>
</evidence>
<dbReference type="GO" id="GO:0003684">
    <property type="term" value="F:damaged DNA binding"/>
    <property type="evidence" value="ECO:0000318"/>
    <property type="project" value="GO_Central"/>
</dbReference>
<dbReference type="OMA" id="MCHDHFY"/>
<dbReference type="InterPro" id="IPR027417">
    <property type="entry name" value="P-loop_NTPase"/>
</dbReference>
<evidence type="ECO:0000256" key="10">
    <source>
        <dbReference type="ARBA" id="ARBA00023204"/>
    </source>
</evidence>
<dbReference type="Proteomes" id="UP000054558">
    <property type="component" value="Unassembled WGS sequence"/>
</dbReference>
<evidence type="ECO:0000256" key="6">
    <source>
        <dbReference type="ARBA" id="ARBA00022763"/>
    </source>
</evidence>
<dbReference type="GO" id="GO:0051276">
    <property type="term" value="P:chromosome organization"/>
    <property type="evidence" value="ECO:0007669"/>
    <property type="project" value="UniProtKB-ARBA"/>
</dbReference>
<dbReference type="AlphaFoldDB" id="A0A1Y1IH23"/>
<feature type="region of interest" description="Disordered" evidence="13">
    <location>
        <begin position="1"/>
        <end position="23"/>
    </location>
</feature>
<dbReference type="OrthoDB" id="10072614at2759"/>
<evidence type="ECO:0000256" key="9">
    <source>
        <dbReference type="ARBA" id="ARBA00023172"/>
    </source>
</evidence>
<dbReference type="STRING" id="105231.A0A1Y1IH23"/>
<feature type="coiled-coil region" evidence="12">
    <location>
        <begin position="880"/>
        <end position="932"/>
    </location>
</feature>
<dbReference type="GO" id="GO:0005634">
    <property type="term" value="C:nucleus"/>
    <property type="evidence" value="ECO:0000318"/>
    <property type="project" value="GO_Central"/>
</dbReference>
<keyword evidence="5" id="KW-0547">Nucleotide-binding</keyword>